<evidence type="ECO:0000313" key="2">
    <source>
        <dbReference type="EMBL" id="KAL2061326.1"/>
    </source>
</evidence>
<evidence type="ECO:0000313" key="3">
    <source>
        <dbReference type="Proteomes" id="UP001595075"/>
    </source>
</evidence>
<dbReference type="EMBL" id="JAZHXI010000019">
    <property type="protein sequence ID" value="KAL2061326.1"/>
    <property type="molecule type" value="Genomic_DNA"/>
</dbReference>
<evidence type="ECO:0000256" key="1">
    <source>
        <dbReference type="SAM" id="SignalP"/>
    </source>
</evidence>
<reference evidence="2 3" key="1">
    <citation type="journal article" date="2024" name="Commun. Biol.">
        <title>Comparative genomic analysis of thermophilic fungi reveals convergent evolutionary adaptations and gene losses.</title>
        <authorList>
            <person name="Steindorff A.S."/>
            <person name="Aguilar-Pontes M.V."/>
            <person name="Robinson A.J."/>
            <person name="Andreopoulos B."/>
            <person name="LaButti K."/>
            <person name="Kuo A."/>
            <person name="Mondo S."/>
            <person name="Riley R."/>
            <person name="Otillar R."/>
            <person name="Haridas S."/>
            <person name="Lipzen A."/>
            <person name="Grimwood J."/>
            <person name="Schmutz J."/>
            <person name="Clum A."/>
            <person name="Reid I.D."/>
            <person name="Moisan M.C."/>
            <person name="Butler G."/>
            <person name="Nguyen T.T.M."/>
            <person name="Dewar K."/>
            <person name="Conant G."/>
            <person name="Drula E."/>
            <person name="Henrissat B."/>
            <person name="Hansel C."/>
            <person name="Singer S."/>
            <person name="Hutchinson M.I."/>
            <person name="de Vries R.P."/>
            <person name="Natvig D.O."/>
            <person name="Powell A.J."/>
            <person name="Tsang A."/>
            <person name="Grigoriev I.V."/>
        </authorList>
    </citation>
    <scope>NUCLEOTIDE SEQUENCE [LARGE SCALE GENOMIC DNA]</scope>
    <source>
        <strain evidence="2 3">CBS 494.80</strain>
    </source>
</reference>
<protein>
    <submittedName>
        <fullName evidence="2">Uncharacterized protein</fullName>
    </submittedName>
</protein>
<comment type="caution">
    <text evidence="2">The sequence shown here is derived from an EMBL/GenBank/DDBJ whole genome shotgun (WGS) entry which is preliminary data.</text>
</comment>
<dbReference type="Proteomes" id="UP001595075">
    <property type="component" value="Unassembled WGS sequence"/>
</dbReference>
<keyword evidence="1" id="KW-0732">Signal</keyword>
<accession>A0ABR4BVS3</accession>
<sequence>MKLSSIILSLGAASLALSAALPAAEPESNVEFRAISEAAGPPSFATEGGIDIPRASDDMSLVPSAEAQWYYEAQCDGNRFIHPQHESEMWHAFDRYYGGDFRVQPFQTFCVKCRGGVIAYDNAASYYIDMTRNDFLRAYDCIRPYILSGKSKCWINSRSVGFYGGWHVGAVQEFPGYEGCIEGC</sequence>
<feature type="signal peptide" evidence="1">
    <location>
        <begin position="1"/>
        <end position="18"/>
    </location>
</feature>
<feature type="chain" id="PRO_5046774272" evidence="1">
    <location>
        <begin position="19"/>
        <end position="184"/>
    </location>
</feature>
<keyword evidence="3" id="KW-1185">Reference proteome</keyword>
<organism evidence="2 3">
    <name type="scientific">Oculimacula yallundae</name>
    <dbReference type="NCBI Taxonomy" id="86028"/>
    <lineage>
        <taxon>Eukaryota</taxon>
        <taxon>Fungi</taxon>
        <taxon>Dikarya</taxon>
        <taxon>Ascomycota</taxon>
        <taxon>Pezizomycotina</taxon>
        <taxon>Leotiomycetes</taxon>
        <taxon>Helotiales</taxon>
        <taxon>Ploettnerulaceae</taxon>
        <taxon>Oculimacula</taxon>
    </lineage>
</organism>
<name>A0ABR4BVS3_9HELO</name>
<gene>
    <name evidence="2" type="ORF">VTL71DRAFT_7599</name>
</gene>
<proteinExistence type="predicted"/>